<gene>
    <name evidence="3" type="ORF">CWO36_24690</name>
</gene>
<accession>A0A2T5DWL2</accession>
<dbReference type="Pfam" id="PF00589">
    <property type="entry name" value="Phage_integrase"/>
    <property type="match status" value="1"/>
</dbReference>
<evidence type="ECO:0000313" key="3">
    <source>
        <dbReference type="EMBL" id="PTP11470.1"/>
    </source>
</evidence>
<reference evidence="3 4" key="1">
    <citation type="submission" date="2017-11" db="EMBL/GenBank/DDBJ databases">
        <title>Population delineation of vibrios coincides with oyster pathogenicity.</title>
        <authorList>
            <person name="Bruto M."/>
            <person name="Labreuche Y."/>
            <person name="James A."/>
            <person name="Piel D."/>
            <person name="Chenivesse S."/>
            <person name="Petton B."/>
            <person name="Polz M.F."/>
            <person name="Le Roux F."/>
        </authorList>
    </citation>
    <scope>NUCLEOTIDE SEQUENCE [LARGE SCALE GENOMIC DNA]</scope>
    <source>
        <strain evidence="3 4">1F_55</strain>
    </source>
</reference>
<dbReference type="InterPro" id="IPR013762">
    <property type="entry name" value="Integrase-like_cat_sf"/>
</dbReference>
<dbReference type="Proteomes" id="UP000244080">
    <property type="component" value="Unassembled WGS sequence"/>
</dbReference>
<comment type="caution">
    <text evidence="3">The sequence shown here is derived from an EMBL/GenBank/DDBJ whole genome shotgun (WGS) entry which is preliminary data.</text>
</comment>
<dbReference type="PROSITE" id="PS51898">
    <property type="entry name" value="TYR_RECOMBINASE"/>
    <property type="match status" value="1"/>
</dbReference>
<keyword evidence="1" id="KW-0233">DNA recombination</keyword>
<dbReference type="RefSeq" id="WP_017085781.1">
    <property type="nucleotide sequence ID" value="NZ_CAWNZY010000091.1"/>
</dbReference>
<dbReference type="GO" id="GO:0015074">
    <property type="term" value="P:DNA integration"/>
    <property type="evidence" value="ECO:0007669"/>
    <property type="project" value="InterPro"/>
</dbReference>
<name>A0A2T5DWL2_VIBSP</name>
<evidence type="ECO:0000313" key="4">
    <source>
        <dbReference type="Proteomes" id="UP000244080"/>
    </source>
</evidence>
<dbReference type="GO" id="GO:0003677">
    <property type="term" value="F:DNA binding"/>
    <property type="evidence" value="ECO:0007669"/>
    <property type="project" value="InterPro"/>
</dbReference>
<evidence type="ECO:0000256" key="1">
    <source>
        <dbReference type="ARBA" id="ARBA00023172"/>
    </source>
</evidence>
<dbReference type="SUPFAM" id="SSF56349">
    <property type="entry name" value="DNA breaking-rejoining enzymes"/>
    <property type="match status" value="1"/>
</dbReference>
<proteinExistence type="predicted"/>
<organism evidence="3 4">
    <name type="scientific">Vibrio splendidus</name>
    <dbReference type="NCBI Taxonomy" id="29497"/>
    <lineage>
        <taxon>Bacteria</taxon>
        <taxon>Pseudomonadati</taxon>
        <taxon>Pseudomonadota</taxon>
        <taxon>Gammaproteobacteria</taxon>
        <taxon>Vibrionales</taxon>
        <taxon>Vibrionaceae</taxon>
        <taxon>Vibrio</taxon>
    </lineage>
</organism>
<dbReference type="Gene3D" id="1.10.443.10">
    <property type="entry name" value="Intergrase catalytic core"/>
    <property type="match status" value="1"/>
</dbReference>
<dbReference type="AlphaFoldDB" id="A0A2T5DWL2"/>
<evidence type="ECO:0000259" key="2">
    <source>
        <dbReference type="PROSITE" id="PS51898"/>
    </source>
</evidence>
<dbReference type="InterPro" id="IPR011010">
    <property type="entry name" value="DNA_brk_join_enz"/>
</dbReference>
<feature type="domain" description="Tyr recombinase" evidence="2">
    <location>
        <begin position="274"/>
        <end position="474"/>
    </location>
</feature>
<dbReference type="EMBL" id="PIGA01000076">
    <property type="protein sequence ID" value="PTP11470.1"/>
    <property type="molecule type" value="Genomic_DNA"/>
</dbReference>
<protein>
    <submittedName>
        <fullName evidence="3">Integrase</fullName>
    </submittedName>
</protein>
<dbReference type="InterPro" id="IPR002104">
    <property type="entry name" value="Integrase_catalytic"/>
</dbReference>
<sequence>MKLIDFSQADLSEDFEVLDGIKFSEDSWRIQHTQSEHLTMNFDRITSRRDLSNIRDIVTIVKIFSYYNFPKQINLNITSWKTSGSRFSMFVTTAKYFLINKGVTTSRVLSNITQKQCKQYIDQCVEQYRNNVVGSSLKLSSAILFFDTWCDLTEKGLLPSQLTTPYSKYSIIDKKLRSEIHQLKETNTSPWRPLSADVIKSVFDESVTYIQDLSPTIVECSNLIRNRVRLGEGQSYGAVRQDGKTKQLFKTLQNIPIPEVSNGVMLYDFKPITKKVASLGYSCGWQYRTTIDITEVRPSVIKLKRCCIFIIALFTGLRREEIAELKAKQAYIKNGDLYLDIIRYKTAKDDEGESDSIPVPVIVRDAIDVLLKLFESNRNKLESEYLLVSDIMSCKKYQKIKLNTIGKDIKGLIAEVTGIDDTHTHQLRKTIAWLLISKSESNIELIRQLFGHKSYGMTMRYILRNELMVQSVVELIEHNYTEDLIDIFEEISNNNTYGRLSVKIRKRFYSRHFKGQILTTDIEAYVRVSLEAGVPLFVSKVPIGGFCLKTGDDKSVPPCMKATGSSYPDVEFCDYKECPHILLTEDAVNNIKAQLNYYKQKLKYIDECISPSVAEYYENQVISHKQLLKKLSHKASIPNAWSTKK</sequence>
<dbReference type="GO" id="GO:0006310">
    <property type="term" value="P:DNA recombination"/>
    <property type="evidence" value="ECO:0007669"/>
    <property type="project" value="UniProtKB-KW"/>
</dbReference>